<feature type="domain" description="Alpha-(1,3)-fucosyltransferase FucT N-terminal" evidence="5">
    <location>
        <begin position="67"/>
        <end position="167"/>
    </location>
</feature>
<dbReference type="EMBL" id="SAXT01000004">
    <property type="protein sequence ID" value="TXJ12257.1"/>
    <property type="molecule type" value="Genomic_DNA"/>
</dbReference>
<dbReference type="GO" id="GO:0046920">
    <property type="term" value="F:alpha-(1-&gt;3)-fucosyltransferase activity"/>
    <property type="evidence" value="ECO:0007669"/>
    <property type="project" value="TreeGrafter"/>
</dbReference>
<proteinExistence type="inferred from homology"/>
<gene>
    <name evidence="6" type="ORF">EPJ80_05550</name>
</gene>
<reference evidence="6 7" key="1">
    <citation type="journal article" date="1992" name="Lakartidningen">
        <title>[Penicillin V and not amoxicillin is the first choice preparation in acute otitis].</title>
        <authorList>
            <person name="Kamme C."/>
            <person name="Lundgren K."/>
            <person name="Prellner K."/>
        </authorList>
    </citation>
    <scope>NUCLEOTIDE SEQUENCE [LARGE SCALE GENOMIC DNA]</scope>
    <source>
        <strain evidence="6 7">W1</strain>
    </source>
</reference>
<dbReference type="Gene3D" id="3.40.50.11660">
    <property type="entry name" value="Glycosyl transferase family 10, C-terminal domain"/>
    <property type="match status" value="1"/>
</dbReference>
<dbReference type="Pfam" id="PF00852">
    <property type="entry name" value="Glyco_transf_10"/>
    <property type="match status" value="1"/>
</dbReference>
<dbReference type="Proteomes" id="UP000325116">
    <property type="component" value="Unassembled WGS sequence"/>
</dbReference>
<dbReference type="PANTHER" id="PTHR11929">
    <property type="entry name" value="ALPHA- 1,3 -FUCOSYLTRANSFERASE"/>
    <property type="match status" value="1"/>
</dbReference>
<evidence type="ECO:0000259" key="4">
    <source>
        <dbReference type="Pfam" id="PF00852"/>
    </source>
</evidence>
<dbReference type="AlphaFoldDB" id="A0A5C8CGZ5"/>
<feature type="domain" description="Fucosyltransferase C-terminal" evidence="4">
    <location>
        <begin position="198"/>
        <end position="333"/>
    </location>
</feature>
<evidence type="ECO:0000256" key="2">
    <source>
        <dbReference type="ARBA" id="ARBA00022676"/>
    </source>
</evidence>
<evidence type="ECO:0000313" key="6">
    <source>
        <dbReference type="EMBL" id="TXJ12257.1"/>
    </source>
</evidence>
<keyword evidence="3 6" id="KW-0808">Transferase</keyword>
<dbReference type="InterPro" id="IPR055270">
    <property type="entry name" value="Glyco_tran_10_C"/>
</dbReference>
<evidence type="ECO:0000259" key="5">
    <source>
        <dbReference type="Pfam" id="PF18025"/>
    </source>
</evidence>
<keyword evidence="2" id="KW-0328">Glycosyltransferase</keyword>
<dbReference type="SUPFAM" id="SSF53756">
    <property type="entry name" value="UDP-Glycosyltransferase/glycogen phosphorylase"/>
    <property type="match status" value="1"/>
</dbReference>
<name>A0A5C8CGZ5_9SPIR</name>
<organism evidence="6 7">
    <name type="scientific">Brachyspira aalborgi</name>
    <dbReference type="NCBI Taxonomy" id="29522"/>
    <lineage>
        <taxon>Bacteria</taxon>
        <taxon>Pseudomonadati</taxon>
        <taxon>Spirochaetota</taxon>
        <taxon>Spirochaetia</taxon>
        <taxon>Brachyspirales</taxon>
        <taxon>Brachyspiraceae</taxon>
        <taxon>Brachyspira</taxon>
    </lineage>
</organism>
<protein>
    <submittedName>
        <fullName evidence="6">Glycosyltransferase</fullName>
    </submittedName>
</protein>
<accession>A0A5C8CGZ5</accession>
<dbReference type="InterPro" id="IPR038577">
    <property type="entry name" value="GT10-like_C_sf"/>
</dbReference>
<dbReference type="GO" id="GO:0016020">
    <property type="term" value="C:membrane"/>
    <property type="evidence" value="ECO:0007669"/>
    <property type="project" value="InterPro"/>
</dbReference>
<evidence type="ECO:0000313" key="7">
    <source>
        <dbReference type="Proteomes" id="UP000325116"/>
    </source>
</evidence>
<comment type="similarity">
    <text evidence="1">Belongs to the glycosyltransferase 10 family.</text>
</comment>
<dbReference type="Pfam" id="PF18025">
    <property type="entry name" value="FucT_N"/>
    <property type="match status" value="1"/>
</dbReference>
<dbReference type="InterPro" id="IPR001503">
    <property type="entry name" value="Glyco_trans_10"/>
</dbReference>
<comment type="caution">
    <text evidence="6">The sequence shown here is derived from an EMBL/GenBank/DDBJ whole genome shotgun (WGS) entry which is preliminary data.</text>
</comment>
<dbReference type="InterPro" id="IPR041058">
    <property type="entry name" value="FucT_N"/>
</dbReference>
<evidence type="ECO:0000256" key="3">
    <source>
        <dbReference type="ARBA" id="ARBA00022679"/>
    </source>
</evidence>
<sequence length="367" mass="43798">MNKNFVHYLVWLIPIRSLRDKIRWKIMRDNIITRNFCYWVNYQTYKDKIKNKKTFFVTNEWLIDEKEFYNNYFYNVIKNNYINDLEISYNPDIEIFGPVGKRYFLNKSKAKIKIFYTGECVSKNAIDKSWAEYSDNCVNDVDLSLGFDRLDENKFNNYVRFPIWINYHFNTIGGGILNLNYTKNDIKKVIDNINNAKSKKNKFASLVASHDAPKIRTEIFNKINKIGEVKCAGKLLHNDDTLKNEFNNNKIEYLRDFKFNICPENTISDGYITEKLFDSFRAGCIPIYSGDENIELDLVNKNALLFYRRGEDNSEVLKEVERLNKDDKLFDAFQNQIKINDSMVDYLWERREKILNRLEELINERLK</sequence>
<evidence type="ECO:0000256" key="1">
    <source>
        <dbReference type="ARBA" id="ARBA00008919"/>
    </source>
</evidence>
<dbReference type="PANTHER" id="PTHR11929:SF194">
    <property type="entry name" value="ALPHA-(1,3)-FUCOSYLTRANSFERASE 10"/>
    <property type="match status" value="1"/>
</dbReference>
<dbReference type="RefSeq" id="WP_147758239.1">
    <property type="nucleotide sequence ID" value="NZ_SAXT01000004.1"/>
</dbReference>